<evidence type="ECO:0000256" key="12">
    <source>
        <dbReference type="ARBA" id="ARBA00023014"/>
    </source>
</evidence>
<keyword evidence="2" id="KW-0963">Cytoplasm</keyword>
<reference evidence="14 15" key="1">
    <citation type="submission" date="2014-02" db="EMBL/GenBank/DDBJ databases">
        <title>The small core and large imbalanced accessory genome model reveals a collaborative survival strategy of Sorangium cellulosum strains in nature.</title>
        <authorList>
            <person name="Han K."/>
            <person name="Peng R."/>
            <person name="Blom J."/>
            <person name="Li Y.-Z."/>
        </authorList>
    </citation>
    <scope>NUCLEOTIDE SEQUENCE [LARGE SCALE GENOMIC DNA]</scope>
    <source>
        <strain evidence="14 15">So0157-25</strain>
    </source>
</reference>
<dbReference type="EMBL" id="JELY01001894">
    <property type="protein sequence ID" value="KYF54271.1"/>
    <property type="molecule type" value="Genomic_DNA"/>
</dbReference>
<evidence type="ECO:0000256" key="11">
    <source>
        <dbReference type="ARBA" id="ARBA00023004"/>
    </source>
</evidence>
<keyword evidence="7" id="KW-0547">Nucleotide-binding</keyword>
<dbReference type="HAMAP" id="MF_01850">
    <property type="entry name" value="TtcA"/>
    <property type="match status" value="1"/>
</dbReference>
<dbReference type="PIRSF" id="PIRSF004976">
    <property type="entry name" value="ATPase_YdaO"/>
    <property type="match status" value="1"/>
</dbReference>
<keyword evidence="1" id="KW-0004">4Fe-4S</keyword>
<evidence type="ECO:0000256" key="2">
    <source>
        <dbReference type="ARBA" id="ARBA00022490"/>
    </source>
</evidence>
<evidence type="ECO:0000313" key="14">
    <source>
        <dbReference type="EMBL" id="KYF54271.1"/>
    </source>
</evidence>
<dbReference type="GO" id="GO:0005524">
    <property type="term" value="F:ATP binding"/>
    <property type="evidence" value="ECO:0007669"/>
    <property type="project" value="UniProtKB-KW"/>
</dbReference>
<comment type="caution">
    <text evidence="14">The sequence shown here is derived from an EMBL/GenBank/DDBJ whole genome shotgun (WGS) entry which is preliminary data.</text>
</comment>
<dbReference type="GO" id="GO:0000049">
    <property type="term" value="F:tRNA binding"/>
    <property type="evidence" value="ECO:0007669"/>
    <property type="project" value="UniProtKB-KW"/>
</dbReference>
<sequence length="284" mass="31083">MQLRRKLARAMGRAINDFDMIADGDRILCAVSGGKDSYAMHALLVDLARRAPVRFSVIAVNIDQGHPGYPGHLLADYMAAGGHDFRMISEDTYSIVTEKIPENKTYCSLCSRLRRGILYRVARELGCSKIALGHHRDDAVTTLLLNLIFAGQLKSMPPKLVSDDGDNIVIRPLIYCAEDELAAFAAEERFPIIPCDLCGSQENLQRKAVSRLLAELDARHPGTRQNMLAALGNVRPSHLLDTRLWKRLGLEVAREEGGATGDDSGAGAPAQEVMPVGNLLRNLA</sequence>
<evidence type="ECO:0000256" key="6">
    <source>
        <dbReference type="ARBA" id="ARBA00022723"/>
    </source>
</evidence>
<gene>
    <name evidence="14" type="ORF">BE08_21575</name>
</gene>
<dbReference type="CDD" id="cd24138">
    <property type="entry name" value="TtcA-like"/>
    <property type="match status" value="1"/>
</dbReference>
<dbReference type="PANTHER" id="PTHR43686">
    <property type="entry name" value="SULFURTRANSFERASE-RELATED"/>
    <property type="match status" value="1"/>
</dbReference>
<keyword evidence="9" id="KW-0460">Magnesium</keyword>
<feature type="domain" description="tRNA(Ile)-lysidine/2-thiocytidine synthase N-terminal" evidence="13">
    <location>
        <begin position="27"/>
        <end position="191"/>
    </location>
</feature>
<evidence type="ECO:0000256" key="3">
    <source>
        <dbReference type="ARBA" id="ARBA00022555"/>
    </source>
</evidence>
<proteinExistence type="inferred from homology"/>
<dbReference type="AlphaFoldDB" id="A0A150PEZ2"/>
<dbReference type="GO" id="GO:0008033">
    <property type="term" value="P:tRNA processing"/>
    <property type="evidence" value="ECO:0007669"/>
    <property type="project" value="UniProtKB-KW"/>
</dbReference>
<dbReference type="Gene3D" id="3.40.50.620">
    <property type="entry name" value="HUPs"/>
    <property type="match status" value="1"/>
</dbReference>
<dbReference type="GO" id="GO:0051539">
    <property type="term" value="F:4 iron, 4 sulfur cluster binding"/>
    <property type="evidence" value="ECO:0007669"/>
    <property type="project" value="UniProtKB-KW"/>
</dbReference>
<evidence type="ECO:0000256" key="9">
    <source>
        <dbReference type="ARBA" id="ARBA00022842"/>
    </source>
</evidence>
<protein>
    <submittedName>
        <fullName evidence="14">tRNA 2-thiocytidine biosynthesis protein TtcA</fullName>
    </submittedName>
</protein>
<evidence type="ECO:0000256" key="7">
    <source>
        <dbReference type="ARBA" id="ARBA00022741"/>
    </source>
</evidence>
<evidence type="ECO:0000256" key="1">
    <source>
        <dbReference type="ARBA" id="ARBA00022485"/>
    </source>
</evidence>
<dbReference type="InterPro" id="IPR011063">
    <property type="entry name" value="TilS/TtcA_N"/>
</dbReference>
<dbReference type="InterPro" id="IPR014729">
    <property type="entry name" value="Rossmann-like_a/b/a_fold"/>
</dbReference>
<dbReference type="InterPro" id="IPR012089">
    <property type="entry name" value="tRNA_Cyd_32_2_STrfase"/>
</dbReference>
<keyword evidence="6" id="KW-0479">Metal-binding</keyword>
<evidence type="ECO:0000313" key="15">
    <source>
        <dbReference type="Proteomes" id="UP000075420"/>
    </source>
</evidence>
<dbReference type="PANTHER" id="PTHR43686:SF1">
    <property type="entry name" value="AMINOTRAN_5 DOMAIN-CONTAINING PROTEIN"/>
    <property type="match status" value="1"/>
</dbReference>
<organism evidence="14 15">
    <name type="scientific">Sorangium cellulosum</name>
    <name type="common">Polyangium cellulosum</name>
    <dbReference type="NCBI Taxonomy" id="56"/>
    <lineage>
        <taxon>Bacteria</taxon>
        <taxon>Pseudomonadati</taxon>
        <taxon>Myxococcota</taxon>
        <taxon>Polyangia</taxon>
        <taxon>Polyangiales</taxon>
        <taxon>Polyangiaceae</taxon>
        <taxon>Sorangium</taxon>
    </lineage>
</organism>
<evidence type="ECO:0000256" key="4">
    <source>
        <dbReference type="ARBA" id="ARBA00022679"/>
    </source>
</evidence>
<evidence type="ECO:0000256" key="8">
    <source>
        <dbReference type="ARBA" id="ARBA00022840"/>
    </source>
</evidence>
<dbReference type="Proteomes" id="UP000075420">
    <property type="component" value="Unassembled WGS sequence"/>
</dbReference>
<keyword evidence="10" id="KW-0694">RNA-binding</keyword>
<dbReference type="SUPFAM" id="SSF52402">
    <property type="entry name" value="Adenine nucleotide alpha hydrolases-like"/>
    <property type="match status" value="1"/>
</dbReference>
<keyword evidence="8" id="KW-0067">ATP-binding</keyword>
<evidence type="ECO:0000259" key="13">
    <source>
        <dbReference type="Pfam" id="PF01171"/>
    </source>
</evidence>
<dbReference type="InterPro" id="IPR035107">
    <property type="entry name" value="tRNA_thiolation_TtcA_Ctu1"/>
</dbReference>
<accession>A0A150PEZ2</accession>
<name>A0A150PEZ2_SORCE</name>
<keyword evidence="3" id="KW-0820">tRNA-binding</keyword>
<evidence type="ECO:0000256" key="5">
    <source>
        <dbReference type="ARBA" id="ARBA00022694"/>
    </source>
</evidence>
<keyword evidence="5" id="KW-0819">tRNA processing</keyword>
<dbReference type="Pfam" id="PF01171">
    <property type="entry name" value="ATP_bind_3"/>
    <property type="match status" value="1"/>
</dbReference>
<dbReference type="GO" id="GO:0046872">
    <property type="term" value="F:metal ion binding"/>
    <property type="evidence" value="ECO:0007669"/>
    <property type="project" value="UniProtKB-KW"/>
</dbReference>
<dbReference type="GO" id="GO:0016740">
    <property type="term" value="F:transferase activity"/>
    <property type="evidence" value="ECO:0007669"/>
    <property type="project" value="UniProtKB-KW"/>
</dbReference>
<keyword evidence="4" id="KW-0808">Transferase</keyword>
<dbReference type="NCBIfam" id="NF007972">
    <property type="entry name" value="PRK10696.1"/>
    <property type="match status" value="1"/>
</dbReference>
<evidence type="ECO:0000256" key="10">
    <source>
        <dbReference type="ARBA" id="ARBA00022884"/>
    </source>
</evidence>
<keyword evidence="11" id="KW-0408">Iron</keyword>
<keyword evidence="12" id="KW-0411">Iron-sulfur</keyword>